<dbReference type="PANTHER" id="PTHR13504">
    <property type="entry name" value="FIDO DOMAIN-CONTAINING PROTEIN DDB_G0283145"/>
    <property type="match status" value="1"/>
</dbReference>
<keyword evidence="2" id="KW-0067">ATP-binding</keyword>
<dbReference type="InterPro" id="IPR025230">
    <property type="entry name" value="DUF4172"/>
</dbReference>
<dbReference type="GO" id="GO:0005524">
    <property type="term" value="F:ATP binding"/>
    <property type="evidence" value="ECO:0007669"/>
    <property type="project" value="UniProtKB-KW"/>
</dbReference>
<feature type="active site" evidence="1">
    <location>
        <position position="197"/>
    </location>
</feature>
<keyword evidence="2" id="KW-0547">Nucleotide-binding</keyword>
<dbReference type="RefSeq" id="WP_309943139.1">
    <property type="nucleotide sequence ID" value="NZ_AP025311.1"/>
</dbReference>
<dbReference type="InterPro" id="IPR003812">
    <property type="entry name" value="Fido"/>
</dbReference>
<organism evidence="4 5">
    <name type="scientific">Aureibacter tunicatorum</name>
    <dbReference type="NCBI Taxonomy" id="866807"/>
    <lineage>
        <taxon>Bacteria</taxon>
        <taxon>Pseudomonadati</taxon>
        <taxon>Bacteroidota</taxon>
        <taxon>Cytophagia</taxon>
        <taxon>Cytophagales</taxon>
        <taxon>Persicobacteraceae</taxon>
        <taxon>Aureibacter</taxon>
    </lineage>
</organism>
<feature type="binding site" evidence="2">
    <location>
        <begin position="201"/>
        <end position="208"/>
    </location>
    <ligand>
        <name>ATP</name>
        <dbReference type="ChEBI" id="CHEBI:30616"/>
    </ligand>
</feature>
<feature type="domain" description="Fido" evidence="3">
    <location>
        <begin position="111"/>
        <end position="262"/>
    </location>
</feature>
<feature type="binding site" evidence="2">
    <location>
        <begin position="239"/>
        <end position="240"/>
    </location>
    <ligand>
        <name>ATP</name>
        <dbReference type="ChEBI" id="CHEBI:30616"/>
    </ligand>
</feature>
<dbReference type="AlphaFoldDB" id="A0AAE4BVQ8"/>
<sequence length="358" mass="41408">MEELYKYNHPDFPNFTYNKKAILKEILIAVRTLEVLKEKYRTISLEQKNKIINDMLAREIIATAKIEGQYLNETDIQDSIRNNIVSTDNIQDNEEVNAKVLLDAVTGATCMTRERLFKWHRLYFPNGNSEDPTMPIGAYSDVRMEIRTSSGKVIYLAPPVDTINTHMNKFLAWLNDETGTHPFVKAGIAHLWFELIHPFADGNGRIGRSIIDYILKNELASSVKTVAISNYIVNFKNKYYSALGQNSKGHMDVTEYLIWFIQTIDSALKLSITYLDGNIQKDEFWRQNAQMQFNKRQLKVLKKLLHPDFTAVITKNRWSRMTSCSFEIASQDIDDLLRKGVLRSSKNSQKKFILHENI</sequence>
<proteinExistence type="predicted"/>
<gene>
    <name evidence="4" type="ORF">HNQ88_005020</name>
</gene>
<comment type="caution">
    <text evidence="4">The sequence shown here is derived from an EMBL/GenBank/DDBJ whole genome shotgun (WGS) entry which is preliminary data.</text>
</comment>
<evidence type="ECO:0000256" key="1">
    <source>
        <dbReference type="PIRSR" id="PIRSR640198-1"/>
    </source>
</evidence>
<dbReference type="PROSITE" id="PS51459">
    <property type="entry name" value="FIDO"/>
    <property type="match status" value="1"/>
</dbReference>
<dbReference type="PANTHER" id="PTHR13504:SF33">
    <property type="entry name" value="FIC FAMILY PROTEIN"/>
    <property type="match status" value="1"/>
</dbReference>
<accession>A0AAE4BVQ8</accession>
<dbReference type="InterPro" id="IPR040198">
    <property type="entry name" value="Fido_containing"/>
</dbReference>
<dbReference type="Proteomes" id="UP001185092">
    <property type="component" value="Unassembled WGS sequence"/>
</dbReference>
<protein>
    <submittedName>
        <fullName evidence="4">Fic family protein</fullName>
    </submittedName>
</protein>
<dbReference type="Pfam" id="PF13776">
    <property type="entry name" value="DUF4172"/>
    <property type="match status" value="1"/>
</dbReference>
<evidence type="ECO:0000259" key="3">
    <source>
        <dbReference type="PROSITE" id="PS51459"/>
    </source>
</evidence>
<name>A0AAE4BVQ8_9BACT</name>
<dbReference type="Pfam" id="PF02661">
    <property type="entry name" value="Fic"/>
    <property type="match status" value="1"/>
</dbReference>
<evidence type="ECO:0000256" key="2">
    <source>
        <dbReference type="PIRSR" id="PIRSR640198-2"/>
    </source>
</evidence>
<dbReference type="SUPFAM" id="SSF140931">
    <property type="entry name" value="Fic-like"/>
    <property type="match status" value="1"/>
</dbReference>
<dbReference type="EMBL" id="JAVDQD010000014">
    <property type="protein sequence ID" value="MDR6241933.1"/>
    <property type="molecule type" value="Genomic_DNA"/>
</dbReference>
<keyword evidence="5" id="KW-1185">Reference proteome</keyword>
<evidence type="ECO:0000313" key="5">
    <source>
        <dbReference type="Proteomes" id="UP001185092"/>
    </source>
</evidence>
<dbReference type="Gene3D" id="1.10.3290.10">
    <property type="entry name" value="Fido-like domain"/>
    <property type="match status" value="1"/>
</dbReference>
<reference evidence="4" key="1">
    <citation type="submission" date="2023-07" db="EMBL/GenBank/DDBJ databases">
        <title>Genomic Encyclopedia of Type Strains, Phase IV (KMG-IV): sequencing the most valuable type-strain genomes for metagenomic binning, comparative biology and taxonomic classification.</title>
        <authorList>
            <person name="Goeker M."/>
        </authorList>
    </citation>
    <scope>NUCLEOTIDE SEQUENCE</scope>
    <source>
        <strain evidence="4">DSM 26174</strain>
    </source>
</reference>
<evidence type="ECO:0000313" key="4">
    <source>
        <dbReference type="EMBL" id="MDR6241933.1"/>
    </source>
</evidence>
<dbReference type="InterPro" id="IPR036597">
    <property type="entry name" value="Fido-like_dom_sf"/>
</dbReference>